<name>A0A8K1YQQ5_9RHAB</name>
<protein>
    <submittedName>
        <fullName evidence="1">Uncharacterized protein</fullName>
    </submittedName>
</protein>
<proteinExistence type="predicted"/>
<accession>A0A8K1YQQ5</accession>
<evidence type="ECO:0000313" key="1">
    <source>
        <dbReference type="EMBL" id="UDL14000.1"/>
    </source>
</evidence>
<dbReference type="EMBL" id="OK491503">
    <property type="protein sequence ID" value="UDL14000.1"/>
    <property type="molecule type" value="Viral_cRNA"/>
</dbReference>
<organism evidence="1">
    <name type="scientific">Xiangshan rhabdo-like virus 5</name>
    <dbReference type="NCBI Taxonomy" id="2886228"/>
    <lineage>
        <taxon>Viruses</taxon>
        <taxon>Riboviria</taxon>
        <taxon>Orthornavirae</taxon>
        <taxon>Negarnaviricota</taxon>
        <taxon>Haploviricotina</taxon>
        <taxon>Monjiviricetes</taxon>
        <taxon>Mononegavirales</taxon>
        <taxon>Rhabdoviridae</taxon>
    </lineage>
</organism>
<sequence>MNPNFDKDPFQDPEIIESVRLSTDRLKDYFEDPLSEMISATPSTSIDKRKKKAIIIQQSKPTSDERPPITVVKKKTKKNGHQNVKQVEINPPTLSELEYIFPVGEDYYVNFSSLRSRMTEEHQAIIDKYITTNPPKFKTNLEQRTFEEEHRYFVEKLTRVINNNNNQQPEIHPHVKTSTVIKQPLDSNAPQQPSTSKPFLNKAPIEISNPNQSLFIFKKLKGGSIGVRVPKKLTSGLKEKTDYILTTAFLNKLNKLDNFVNIKSSIILTTFKIKTSHH</sequence>
<reference evidence="1" key="1">
    <citation type="submission" date="2021-09" db="EMBL/GenBank/DDBJ databases">
        <authorList>
            <person name="Li N.N."/>
        </authorList>
    </citation>
    <scope>NUCLEOTIDE SEQUENCE</scope>
    <source>
        <strain evidence="1">Novel_27</strain>
    </source>
</reference>